<dbReference type="PANTHER" id="PTHR30634">
    <property type="entry name" value="OUTER MEMBRANE LOLAB LIPOPROTEIN INSERTION APPARATUS"/>
    <property type="match status" value="1"/>
</dbReference>
<proteinExistence type="predicted"/>
<dbReference type="Pfam" id="PF25149">
    <property type="entry name" value="DUF7825"/>
    <property type="match status" value="1"/>
</dbReference>
<accession>A0A5Q0QBT5</accession>
<dbReference type="InterPro" id="IPR056726">
    <property type="entry name" value="DUF7824"/>
</dbReference>
<protein>
    <submittedName>
        <fullName evidence="2">WGR domain-containing protein</fullName>
    </submittedName>
</protein>
<dbReference type="EMBL" id="CP045652">
    <property type="protein sequence ID" value="QGA27023.1"/>
    <property type="molecule type" value="Genomic_DNA"/>
</dbReference>
<feature type="domain" description="WGR" evidence="1">
    <location>
        <begin position="44"/>
        <end position="126"/>
    </location>
</feature>
<dbReference type="InterPro" id="IPR049809">
    <property type="entry name" value="YehF/YfeS-like_WGR"/>
</dbReference>
<gene>
    <name evidence="2" type="ORF">GFH32_12135</name>
</gene>
<dbReference type="Pfam" id="PF05406">
    <property type="entry name" value="WGR"/>
    <property type="match status" value="1"/>
</dbReference>
<dbReference type="Proteomes" id="UP000326921">
    <property type="component" value="Chromosome"/>
</dbReference>
<dbReference type="SUPFAM" id="SSF142921">
    <property type="entry name" value="WGR domain-like"/>
    <property type="match status" value="1"/>
</dbReference>
<dbReference type="SMART" id="SM00773">
    <property type="entry name" value="WGR"/>
    <property type="match status" value="1"/>
</dbReference>
<dbReference type="Gene3D" id="2.20.140.10">
    <property type="entry name" value="WGR domain"/>
    <property type="match status" value="1"/>
</dbReference>
<reference evidence="2 3" key="1">
    <citation type="submission" date="2019-10" db="EMBL/GenBank/DDBJ databases">
        <authorList>
            <person name="Dong K."/>
        </authorList>
    </citation>
    <scope>NUCLEOTIDE SEQUENCE [LARGE SCALE GENOMIC DNA]</scope>
    <source>
        <strain evidence="3">dk4302</strain>
    </source>
</reference>
<dbReference type="CDD" id="cd07996">
    <property type="entry name" value="WGR_MMR_like"/>
    <property type="match status" value="1"/>
</dbReference>
<dbReference type="InterPro" id="IPR056727">
    <property type="entry name" value="DUF7825"/>
</dbReference>
<dbReference type="KEGG" id="sphe:GFH32_12135"/>
<dbReference type="InterPro" id="IPR036930">
    <property type="entry name" value="WGR_dom_sf"/>
</dbReference>
<dbReference type="Pfam" id="PF20103">
    <property type="entry name" value="DUF6493"/>
    <property type="match status" value="1"/>
</dbReference>
<dbReference type="PROSITE" id="PS51977">
    <property type="entry name" value="WGR"/>
    <property type="match status" value="1"/>
</dbReference>
<organism evidence="2 3">
    <name type="scientific">Sphingobacterium zhuxiongii</name>
    <dbReference type="NCBI Taxonomy" id="2662364"/>
    <lineage>
        <taxon>Bacteria</taxon>
        <taxon>Pseudomonadati</taxon>
        <taxon>Bacteroidota</taxon>
        <taxon>Sphingobacteriia</taxon>
        <taxon>Sphingobacteriales</taxon>
        <taxon>Sphingobacteriaceae</taxon>
        <taxon>Sphingobacterium</taxon>
    </lineage>
</organism>
<evidence type="ECO:0000313" key="3">
    <source>
        <dbReference type="Proteomes" id="UP000326921"/>
    </source>
</evidence>
<dbReference type="Pfam" id="PF25148">
    <property type="entry name" value="DUF7824"/>
    <property type="match status" value="1"/>
</dbReference>
<evidence type="ECO:0000259" key="1">
    <source>
        <dbReference type="PROSITE" id="PS51977"/>
    </source>
</evidence>
<dbReference type="AlphaFoldDB" id="A0A5Q0QBT5"/>
<dbReference type="InterPro" id="IPR008893">
    <property type="entry name" value="WGR_domain"/>
</dbReference>
<name>A0A5Q0QBT5_9SPHI</name>
<evidence type="ECO:0000313" key="2">
    <source>
        <dbReference type="EMBL" id="QGA27023.1"/>
    </source>
</evidence>
<dbReference type="InterPro" id="IPR050458">
    <property type="entry name" value="LolB"/>
</dbReference>
<dbReference type="PANTHER" id="PTHR30634:SF13">
    <property type="entry name" value="PROTEIN YEHF"/>
    <property type="match status" value="1"/>
</dbReference>
<dbReference type="InterPro" id="IPR045472">
    <property type="entry name" value="DUF6493"/>
</dbReference>
<sequence>MSPIIVRLIATDWKYLVVKLLLNLLLNLSLKDLIFILRNYYKRNSSMFKHLKYIDGTSDKFWEIQTSGSSHTVTYGRNGTDGQSKTKSFDSEDACLKDAEKLINEKTKKGYSEDGTVNVAKQPAKEGALPRKSASAQEKEEVIAALKELIISGKQANVLPFLQSYAKGNLELIKKEIRSAKRFYMTYVDLKNEPAYKMHNTYSWGFRGTTMQIRVIKLLALGTFSLSDASTWTEFVELIDTPKDPLVFDIVDWAKPDWLSDYLQQQFQKNEWLFLDYGNLRFWEDRGLLQHNPEIYANALVNFTSRKREDAKDALIENFLTDELAITRDVPLLFDYDSNINNIYHSYDYSKKTNDLLWHILFAKLLSRGKIDKEFLVNGSLEIQTKNWNNQTKSFFRNLILQIELDEDSIIKAQHQIFPLLHSEDTGPVNFAINLFKPIIGHPDFDREEFFNWLPPVFMRSDMKGGIKALIIQIDKLLKEYPDFKDQASLLIADTFMISDLQLQERAAKFILKHQANYSDELSDKLNLYSAQMLGAISKDLNITLSTTDTYYTEDDLLATLAGGDSSSYAYAPEESTKLNEEVVLPIDWNDILFQVGQVIHSEDPLDMEILMNAWTLQLPNFPSDYKKQLEPYINKLKNTYSDTCWCQIFSAIFIEHYYNPSKIYFNDNKYANVSHLISLLNPLMELWQRRWKDGIQLVALSLPSHKPFWIAPDILVDRILAYQDAAVEVNLIDFSIALSRTVREGVNGLEKKIELIKDDFIASALSYAFGLIKEIPIKKKGWLSKLIVGKDNKEDAALGVYATIARSNHPLDEFPAFEDTVFGSAVYAVKPLDPKLKLKEVYSSQYNYQTKKQEEVLIGNELDVELPAFQDYPKTFLFALDIFNRGRNNNLGYSLSTNDVRYAYSLVPQNPDGLAYLYALSFNRMAVWNTKQTKGLLEQMFYPFYIFRDPSALYLATALFNGDKIIRATCVEVFLQTVEQNRLPLDLLSKHLILLMNGDFGPIGRFVEVLEQSKDVSAKHNDAILQLLSLLLQGLVLKDKMPTNFKKVIELFYDLQQKSGQRLNENLRQSIQQFEAYKSLQPLLKKILK</sequence>
<keyword evidence="3" id="KW-1185">Reference proteome</keyword>
<dbReference type="RefSeq" id="WP_153511865.1">
    <property type="nucleotide sequence ID" value="NZ_CP045652.1"/>
</dbReference>